<feature type="domain" description="Aldehyde dehydrogenase" evidence="9">
    <location>
        <begin position="63"/>
        <end position="515"/>
    </location>
</feature>
<proteinExistence type="inferred from homology"/>
<keyword evidence="6" id="KW-0642">Proline metabolism</keyword>
<dbReference type="InterPro" id="IPR016161">
    <property type="entry name" value="Ald_DH/histidinol_DH"/>
</dbReference>
<gene>
    <name evidence="10" type="ORF">HME9304_02354</name>
</gene>
<dbReference type="Pfam" id="PF00171">
    <property type="entry name" value="Aldedh"/>
    <property type="match status" value="1"/>
</dbReference>
<dbReference type="FunFam" id="3.40.309.10:FF:000005">
    <property type="entry name" value="1-pyrroline-5-carboxylate dehydrogenase 1"/>
    <property type="match status" value="1"/>
</dbReference>
<dbReference type="InterPro" id="IPR016162">
    <property type="entry name" value="Ald_DH_N"/>
</dbReference>
<dbReference type="Gene3D" id="3.40.605.10">
    <property type="entry name" value="Aldehyde Dehydrogenase, Chain A, domain 1"/>
    <property type="match status" value="1"/>
</dbReference>
<dbReference type="CDD" id="cd07123">
    <property type="entry name" value="ALDH_F4-17_P5CDH"/>
    <property type="match status" value="1"/>
</dbReference>
<dbReference type="EC" id="1.2.1.88" evidence="3"/>
<dbReference type="GO" id="GO:0004657">
    <property type="term" value="F:proline dehydrogenase activity"/>
    <property type="evidence" value="ECO:0007669"/>
    <property type="project" value="UniProtKB-ARBA"/>
</dbReference>
<dbReference type="UniPathway" id="UPA00261">
    <property type="reaction ID" value="UER00374"/>
</dbReference>
<dbReference type="SUPFAM" id="SSF53720">
    <property type="entry name" value="ALDH-like"/>
    <property type="match status" value="1"/>
</dbReference>
<dbReference type="PANTHER" id="PTHR42862:SF1">
    <property type="entry name" value="DELTA-1-PYRROLINE-5-CARBOXYLATE DEHYDROGENASE 2, ISOFORM A-RELATED"/>
    <property type="match status" value="1"/>
</dbReference>
<dbReference type="RefSeq" id="WP_112378743.1">
    <property type="nucleotide sequence ID" value="NZ_CP030104.1"/>
</dbReference>
<dbReference type="AlphaFoldDB" id="A0A2Z4LTW2"/>
<dbReference type="PROSITE" id="PS00070">
    <property type="entry name" value="ALDEHYDE_DEHYDR_CYS"/>
    <property type="match status" value="1"/>
</dbReference>
<keyword evidence="4 10" id="KW-0560">Oxidoreductase</keyword>
<dbReference type="InterPro" id="IPR016163">
    <property type="entry name" value="Ald_DH_C"/>
</dbReference>
<dbReference type="OrthoDB" id="9762913at2"/>
<dbReference type="Proteomes" id="UP000248536">
    <property type="component" value="Chromosome"/>
</dbReference>
<evidence type="ECO:0000313" key="11">
    <source>
        <dbReference type="Proteomes" id="UP000248536"/>
    </source>
</evidence>
<name>A0A2Z4LTW2_9FLAO</name>
<accession>A0A2Z4LTW2</accession>
<comment type="pathway">
    <text evidence="1">Amino-acid degradation; L-proline degradation into L-glutamate; L-glutamate from L-proline: step 2/2.</text>
</comment>
<organism evidence="10 11">
    <name type="scientific">Flagellimonas maritima</name>
    <dbReference type="NCBI Taxonomy" id="1383885"/>
    <lineage>
        <taxon>Bacteria</taxon>
        <taxon>Pseudomonadati</taxon>
        <taxon>Bacteroidota</taxon>
        <taxon>Flavobacteriia</taxon>
        <taxon>Flavobacteriales</taxon>
        <taxon>Flavobacteriaceae</taxon>
        <taxon>Flagellimonas</taxon>
    </lineage>
</organism>
<evidence type="ECO:0000256" key="8">
    <source>
        <dbReference type="ARBA" id="ARBA00048142"/>
    </source>
</evidence>
<comment type="catalytic activity">
    <reaction evidence="8">
        <text>L-glutamate 5-semialdehyde + NAD(+) + H2O = L-glutamate + NADH + 2 H(+)</text>
        <dbReference type="Rhea" id="RHEA:30235"/>
        <dbReference type="ChEBI" id="CHEBI:15377"/>
        <dbReference type="ChEBI" id="CHEBI:15378"/>
        <dbReference type="ChEBI" id="CHEBI:29985"/>
        <dbReference type="ChEBI" id="CHEBI:57540"/>
        <dbReference type="ChEBI" id="CHEBI:57945"/>
        <dbReference type="ChEBI" id="CHEBI:58066"/>
        <dbReference type="EC" id="1.2.1.88"/>
    </reaction>
</comment>
<evidence type="ECO:0000256" key="1">
    <source>
        <dbReference type="ARBA" id="ARBA00004786"/>
    </source>
</evidence>
<comment type="similarity">
    <text evidence="2">Belongs to the aldehyde dehydrogenase family.</text>
</comment>
<dbReference type="InterPro" id="IPR050485">
    <property type="entry name" value="Proline_metab_enzyme"/>
</dbReference>
<dbReference type="InterPro" id="IPR015590">
    <property type="entry name" value="Aldehyde_DH_dom"/>
</dbReference>
<dbReference type="PANTHER" id="PTHR42862">
    <property type="entry name" value="DELTA-1-PYRROLINE-5-CARBOXYLATE DEHYDROGENASE 1, ISOFORM A-RELATED"/>
    <property type="match status" value="1"/>
</dbReference>
<evidence type="ECO:0000256" key="4">
    <source>
        <dbReference type="ARBA" id="ARBA00023002"/>
    </source>
</evidence>
<dbReference type="EMBL" id="CP030104">
    <property type="protein sequence ID" value="AWX45341.1"/>
    <property type="molecule type" value="Genomic_DNA"/>
</dbReference>
<evidence type="ECO:0000259" key="9">
    <source>
        <dbReference type="Pfam" id="PF00171"/>
    </source>
</evidence>
<dbReference type="GO" id="GO:0010133">
    <property type="term" value="P:L-proline catabolic process to L-glutamate"/>
    <property type="evidence" value="ECO:0007669"/>
    <property type="project" value="UniProtKB-UniPathway"/>
</dbReference>
<evidence type="ECO:0000313" key="10">
    <source>
        <dbReference type="EMBL" id="AWX45341.1"/>
    </source>
</evidence>
<dbReference type="FunFam" id="3.40.605.10:FF:000006">
    <property type="entry name" value="1-pyrroline-5-carboxylate dehydrogenase"/>
    <property type="match status" value="1"/>
</dbReference>
<reference evidence="10 11" key="1">
    <citation type="submission" date="2018-06" db="EMBL/GenBank/DDBJ databases">
        <title>Spongiibacterium sp. HME9304 Genome sequencing and assembly.</title>
        <authorList>
            <person name="Kang H."/>
            <person name="Kim H."/>
            <person name="Joh K."/>
        </authorList>
    </citation>
    <scope>NUCLEOTIDE SEQUENCE [LARGE SCALE GENOMIC DNA]</scope>
    <source>
        <strain evidence="10 11">HME9304</strain>
    </source>
</reference>
<evidence type="ECO:0000256" key="7">
    <source>
        <dbReference type="ARBA" id="ARBA00032259"/>
    </source>
</evidence>
<evidence type="ECO:0000256" key="6">
    <source>
        <dbReference type="ARBA" id="ARBA00023062"/>
    </source>
</evidence>
<keyword evidence="5" id="KW-0520">NAD</keyword>
<dbReference type="InterPro" id="IPR005931">
    <property type="entry name" value="P5CDH/ALDH4A1"/>
</dbReference>
<dbReference type="Gene3D" id="3.40.309.10">
    <property type="entry name" value="Aldehyde Dehydrogenase, Chain A, domain 2"/>
    <property type="match status" value="1"/>
</dbReference>
<evidence type="ECO:0000256" key="3">
    <source>
        <dbReference type="ARBA" id="ARBA00012884"/>
    </source>
</evidence>
<evidence type="ECO:0000256" key="5">
    <source>
        <dbReference type="ARBA" id="ARBA00023027"/>
    </source>
</evidence>
<keyword evidence="11" id="KW-1185">Reference proteome</keyword>
<dbReference type="GO" id="GO:0003842">
    <property type="term" value="F:L-glutamate gamma-semialdehyde dehydrogenase activity"/>
    <property type="evidence" value="ECO:0007669"/>
    <property type="project" value="UniProtKB-EC"/>
</dbReference>
<sequence>MGKGFFQVPTAYNEPIKSYAPGTPEREEVLKQYNQYYKGNVEVPLYVGSEEIKTGNTRSMSPPHEHKHVVGKFHLAEKKHVEKAISNCLDSREAWANLTWEQRAAIFLKAAELIAGPYRAKINAATMMAQSKTIHQAEIDAACEFIDFLRFNVEYMTQIYTEQPESAEGIWNRVEYRPLEGFVYAITPFNFTAIAGNLPASAAMMGNVVIWKPSDSQVFSAKVIIDVFKEAGLPDGVINVVFGDPVMVTETVLASPDFSGLHFTGSTFVFKELWKQIGNNIHTYKTYPRIVGETGGKDFIIAHPTAKPKQVATAIVRGAFEFQGQKCSAASRVYLPKSTADEILDLVKADLESFKKPGSPADMGNFVTAVIHEGSFDKLAKYIDQAKEDSNAKIIAGGNYDKSVGYFIEPTVILTEDPKYTTMCTELFGPVVTIYIYDDADWAKTLELVDGTSEYALTGAVLATDRYAIDEATKALQNCAGNFYINDKPTGAVVGQQPFGGARASGTNDKAGSAQNLLRWVSPRLIKETFVTPEDYRYPFLG</sequence>
<dbReference type="KEGG" id="spon:HME9304_02354"/>
<dbReference type="InterPro" id="IPR016160">
    <property type="entry name" value="Ald_DH_CS_CYS"/>
</dbReference>
<dbReference type="GO" id="GO:0009898">
    <property type="term" value="C:cytoplasmic side of plasma membrane"/>
    <property type="evidence" value="ECO:0007669"/>
    <property type="project" value="TreeGrafter"/>
</dbReference>
<protein>
    <recommendedName>
        <fullName evidence="7">L-glutamate gamma-semialdehyde dehydrogenase</fullName>
        <ecNumber evidence="3">1.2.1.88</ecNumber>
    </recommendedName>
    <alternativeName>
        <fullName evidence="7">L-glutamate gamma-semialdehyde dehydrogenase</fullName>
    </alternativeName>
</protein>
<dbReference type="NCBIfam" id="TIGR01236">
    <property type="entry name" value="D1pyr5carbox1"/>
    <property type="match status" value="1"/>
</dbReference>
<evidence type="ECO:0000256" key="2">
    <source>
        <dbReference type="ARBA" id="ARBA00009986"/>
    </source>
</evidence>